<dbReference type="EMBL" id="JARKHS020030023">
    <property type="protein sequence ID" value="KAK8762514.1"/>
    <property type="molecule type" value="Genomic_DNA"/>
</dbReference>
<dbReference type="InterPro" id="IPR017907">
    <property type="entry name" value="Znf_RING_CS"/>
</dbReference>
<gene>
    <name evidence="4" type="ORF">V5799_026218</name>
</gene>
<comment type="caution">
    <text evidence="4">The sequence shown here is derived from an EMBL/GenBank/DDBJ whole genome shotgun (WGS) entry which is preliminary data.</text>
</comment>
<keyword evidence="2" id="KW-0863">Zinc-finger</keyword>
<dbReference type="Gene3D" id="3.30.40.10">
    <property type="entry name" value="Zinc/RING finger domain, C3HC4 (zinc finger)"/>
    <property type="match status" value="1"/>
</dbReference>
<protein>
    <submittedName>
        <fullName evidence="4">Uncharacterized protein</fullName>
    </submittedName>
</protein>
<evidence type="ECO:0000313" key="4">
    <source>
        <dbReference type="EMBL" id="KAK8762514.1"/>
    </source>
</evidence>
<dbReference type="SUPFAM" id="SSF57850">
    <property type="entry name" value="RING/U-box"/>
    <property type="match status" value="1"/>
</dbReference>
<dbReference type="InterPro" id="IPR013083">
    <property type="entry name" value="Znf_RING/FYVE/PHD"/>
</dbReference>
<dbReference type="GO" id="GO:0008270">
    <property type="term" value="F:zinc ion binding"/>
    <property type="evidence" value="ECO:0007669"/>
    <property type="project" value="UniProtKB-KW"/>
</dbReference>
<keyword evidence="1" id="KW-0479">Metal-binding</keyword>
<organism evidence="4 5">
    <name type="scientific">Amblyomma americanum</name>
    <name type="common">Lone star tick</name>
    <dbReference type="NCBI Taxonomy" id="6943"/>
    <lineage>
        <taxon>Eukaryota</taxon>
        <taxon>Metazoa</taxon>
        <taxon>Ecdysozoa</taxon>
        <taxon>Arthropoda</taxon>
        <taxon>Chelicerata</taxon>
        <taxon>Arachnida</taxon>
        <taxon>Acari</taxon>
        <taxon>Parasitiformes</taxon>
        <taxon>Ixodida</taxon>
        <taxon>Ixodoidea</taxon>
        <taxon>Ixodidae</taxon>
        <taxon>Amblyomminae</taxon>
        <taxon>Amblyomma</taxon>
    </lineage>
</organism>
<evidence type="ECO:0000256" key="2">
    <source>
        <dbReference type="ARBA" id="ARBA00022771"/>
    </source>
</evidence>
<keyword evidence="5" id="KW-1185">Reference proteome</keyword>
<sequence length="94" mass="10720">MAQGTGRYTLIGFGEDLDLRPLFFVEDIQEARICSVCGVVPKKNAFLPCRHVLCEACYEQCVQISDHCVLDGEACPTPELHWREFSLESLMKRR</sequence>
<keyword evidence="3" id="KW-0862">Zinc</keyword>
<dbReference type="Proteomes" id="UP001321473">
    <property type="component" value="Unassembled WGS sequence"/>
</dbReference>
<evidence type="ECO:0000313" key="5">
    <source>
        <dbReference type="Proteomes" id="UP001321473"/>
    </source>
</evidence>
<evidence type="ECO:0000256" key="3">
    <source>
        <dbReference type="ARBA" id="ARBA00022833"/>
    </source>
</evidence>
<proteinExistence type="predicted"/>
<dbReference type="PROSITE" id="PS00518">
    <property type="entry name" value="ZF_RING_1"/>
    <property type="match status" value="1"/>
</dbReference>
<accession>A0AAQ4DJ74</accession>
<feature type="non-terminal residue" evidence="4">
    <location>
        <position position="94"/>
    </location>
</feature>
<reference evidence="4 5" key="1">
    <citation type="journal article" date="2023" name="Arcadia Sci">
        <title>De novo assembly of a long-read Amblyomma americanum tick genome.</title>
        <authorList>
            <person name="Chou S."/>
            <person name="Poskanzer K.E."/>
            <person name="Rollins M."/>
            <person name="Thuy-Boun P.S."/>
        </authorList>
    </citation>
    <scope>NUCLEOTIDE SEQUENCE [LARGE SCALE GENOMIC DNA]</scope>
    <source>
        <strain evidence="4">F_SG_1</strain>
        <tissue evidence="4">Salivary glands</tissue>
    </source>
</reference>
<dbReference type="AlphaFoldDB" id="A0AAQ4DJ74"/>
<evidence type="ECO:0000256" key="1">
    <source>
        <dbReference type="ARBA" id="ARBA00022723"/>
    </source>
</evidence>
<name>A0AAQ4DJ74_AMBAM</name>